<dbReference type="InterPro" id="IPR008253">
    <property type="entry name" value="Marvel"/>
</dbReference>
<evidence type="ECO:0000256" key="4">
    <source>
        <dbReference type="ARBA" id="ARBA00023136"/>
    </source>
</evidence>
<dbReference type="Pfam" id="PF01284">
    <property type="entry name" value="MARVEL"/>
    <property type="match status" value="1"/>
</dbReference>
<name>A0A814FAE9_9BILA</name>
<sequence>MTRVSIVLKIIELVCDIVAVILCGAGPSLNEGNGRRGFFLFVTILALIITIVIFLICISNLKALCQKRHWYIIEIAWCTFIALFYFISSIVIATAAKDSGVYGAAAFFGFAAFCTYVADAIYQFLELRSTPRAEQYATNTSPGNA</sequence>
<evidence type="ECO:0000313" key="8">
    <source>
        <dbReference type="EMBL" id="CAF0935007.1"/>
    </source>
</evidence>
<evidence type="ECO:0000259" key="7">
    <source>
        <dbReference type="PROSITE" id="PS51225"/>
    </source>
</evidence>
<keyword evidence="2 5" id="KW-0812">Transmembrane</keyword>
<dbReference type="Proteomes" id="UP000663870">
    <property type="component" value="Unassembled WGS sequence"/>
</dbReference>
<evidence type="ECO:0000256" key="6">
    <source>
        <dbReference type="SAM" id="Phobius"/>
    </source>
</evidence>
<reference evidence="9" key="1">
    <citation type="submission" date="2021-02" db="EMBL/GenBank/DDBJ databases">
        <authorList>
            <person name="Nowell W R."/>
        </authorList>
    </citation>
    <scope>NUCLEOTIDE SEQUENCE</scope>
</reference>
<feature type="transmembrane region" description="Helical" evidence="6">
    <location>
        <begin position="101"/>
        <end position="122"/>
    </location>
</feature>
<feature type="domain" description="MARVEL" evidence="7">
    <location>
        <begin position="1"/>
        <end position="128"/>
    </location>
</feature>
<feature type="transmembrane region" description="Helical" evidence="6">
    <location>
        <begin position="39"/>
        <end position="58"/>
    </location>
</feature>
<dbReference type="InterPro" id="IPR050578">
    <property type="entry name" value="MARVEL-CKLF_proteins"/>
</dbReference>
<dbReference type="Proteomes" id="UP000663854">
    <property type="component" value="Unassembled WGS sequence"/>
</dbReference>
<keyword evidence="10" id="KW-1185">Reference proteome</keyword>
<organism evidence="9 10">
    <name type="scientific">Rotaria sordida</name>
    <dbReference type="NCBI Taxonomy" id="392033"/>
    <lineage>
        <taxon>Eukaryota</taxon>
        <taxon>Metazoa</taxon>
        <taxon>Spiralia</taxon>
        <taxon>Gnathifera</taxon>
        <taxon>Rotifera</taxon>
        <taxon>Eurotatoria</taxon>
        <taxon>Bdelloidea</taxon>
        <taxon>Philodinida</taxon>
        <taxon>Philodinidae</taxon>
        <taxon>Rotaria</taxon>
    </lineage>
</organism>
<comment type="subcellular location">
    <subcellularLocation>
        <location evidence="1">Membrane</location>
        <topology evidence="1">Multi-pass membrane protein</topology>
    </subcellularLocation>
</comment>
<dbReference type="AlphaFoldDB" id="A0A814FAE9"/>
<dbReference type="EMBL" id="CAJNOL010000279">
    <property type="protein sequence ID" value="CAF0980547.1"/>
    <property type="molecule type" value="Genomic_DNA"/>
</dbReference>
<gene>
    <name evidence="9" type="ORF">JXQ802_LOCUS13153</name>
    <name evidence="8" type="ORF">PYM288_LOCUS11266</name>
</gene>
<dbReference type="PANTHER" id="PTHR22776">
    <property type="entry name" value="MARVEL-CONTAINING POTENTIAL LIPID RAFT-ASSOCIATED PROTEIN"/>
    <property type="match status" value="1"/>
</dbReference>
<evidence type="ECO:0000256" key="2">
    <source>
        <dbReference type="ARBA" id="ARBA00022692"/>
    </source>
</evidence>
<dbReference type="PROSITE" id="PS51225">
    <property type="entry name" value="MARVEL"/>
    <property type="match status" value="1"/>
</dbReference>
<evidence type="ECO:0000256" key="3">
    <source>
        <dbReference type="ARBA" id="ARBA00022989"/>
    </source>
</evidence>
<evidence type="ECO:0000313" key="10">
    <source>
        <dbReference type="Proteomes" id="UP000663870"/>
    </source>
</evidence>
<dbReference type="GO" id="GO:0016020">
    <property type="term" value="C:membrane"/>
    <property type="evidence" value="ECO:0007669"/>
    <property type="project" value="UniProtKB-SubCell"/>
</dbReference>
<keyword evidence="3 6" id="KW-1133">Transmembrane helix</keyword>
<evidence type="ECO:0000313" key="9">
    <source>
        <dbReference type="EMBL" id="CAF0980547.1"/>
    </source>
</evidence>
<protein>
    <recommendedName>
        <fullName evidence="7">MARVEL domain-containing protein</fullName>
    </recommendedName>
</protein>
<feature type="transmembrane region" description="Helical" evidence="6">
    <location>
        <begin position="70"/>
        <end position="95"/>
    </location>
</feature>
<proteinExistence type="predicted"/>
<dbReference type="PANTHER" id="PTHR22776:SF49">
    <property type="entry name" value="MARVEL DOMAIN-CONTAINING PROTEIN"/>
    <property type="match status" value="1"/>
</dbReference>
<evidence type="ECO:0000256" key="1">
    <source>
        <dbReference type="ARBA" id="ARBA00004141"/>
    </source>
</evidence>
<dbReference type="EMBL" id="CAJNOH010000188">
    <property type="protein sequence ID" value="CAF0935007.1"/>
    <property type="molecule type" value="Genomic_DNA"/>
</dbReference>
<comment type="caution">
    <text evidence="9">The sequence shown here is derived from an EMBL/GenBank/DDBJ whole genome shotgun (WGS) entry which is preliminary data.</text>
</comment>
<keyword evidence="4 5" id="KW-0472">Membrane</keyword>
<evidence type="ECO:0000256" key="5">
    <source>
        <dbReference type="PROSITE-ProRule" id="PRU00581"/>
    </source>
</evidence>
<accession>A0A814FAE9</accession>
<feature type="transmembrane region" description="Helical" evidence="6">
    <location>
        <begin position="7"/>
        <end position="27"/>
    </location>
</feature>